<evidence type="ECO:0000313" key="1">
    <source>
        <dbReference type="EMBL" id="KAK4753967.1"/>
    </source>
</evidence>
<gene>
    <name evidence="1" type="ORF">SAY87_002071</name>
</gene>
<dbReference type="Proteomes" id="UP001345219">
    <property type="component" value="Chromosome 2"/>
</dbReference>
<dbReference type="EMBL" id="JAXIOK010000015">
    <property type="protein sequence ID" value="KAK4753967.1"/>
    <property type="molecule type" value="Genomic_DNA"/>
</dbReference>
<evidence type="ECO:0000313" key="2">
    <source>
        <dbReference type="Proteomes" id="UP001345219"/>
    </source>
</evidence>
<dbReference type="AlphaFoldDB" id="A0AAN7JV61"/>
<comment type="caution">
    <text evidence="1">The sequence shown here is derived from an EMBL/GenBank/DDBJ whole genome shotgun (WGS) entry which is preliminary data.</text>
</comment>
<keyword evidence="2" id="KW-1185">Reference proteome</keyword>
<proteinExistence type="predicted"/>
<organism evidence="1 2">
    <name type="scientific">Trapa incisa</name>
    <dbReference type="NCBI Taxonomy" id="236973"/>
    <lineage>
        <taxon>Eukaryota</taxon>
        <taxon>Viridiplantae</taxon>
        <taxon>Streptophyta</taxon>
        <taxon>Embryophyta</taxon>
        <taxon>Tracheophyta</taxon>
        <taxon>Spermatophyta</taxon>
        <taxon>Magnoliopsida</taxon>
        <taxon>eudicotyledons</taxon>
        <taxon>Gunneridae</taxon>
        <taxon>Pentapetalae</taxon>
        <taxon>rosids</taxon>
        <taxon>malvids</taxon>
        <taxon>Myrtales</taxon>
        <taxon>Lythraceae</taxon>
        <taxon>Trapa</taxon>
    </lineage>
</organism>
<name>A0AAN7JV61_9MYRT</name>
<reference evidence="1 2" key="1">
    <citation type="journal article" date="2023" name="Hortic Res">
        <title>Pangenome of water caltrop reveals structural variations and asymmetric subgenome divergence after allopolyploidization.</title>
        <authorList>
            <person name="Zhang X."/>
            <person name="Chen Y."/>
            <person name="Wang L."/>
            <person name="Yuan Y."/>
            <person name="Fang M."/>
            <person name="Shi L."/>
            <person name="Lu R."/>
            <person name="Comes H.P."/>
            <person name="Ma Y."/>
            <person name="Chen Y."/>
            <person name="Huang G."/>
            <person name="Zhou Y."/>
            <person name="Zheng Z."/>
            <person name="Qiu Y."/>
        </authorList>
    </citation>
    <scope>NUCLEOTIDE SEQUENCE [LARGE SCALE GENOMIC DNA]</scope>
    <source>
        <tissue evidence="1">Roots</tissue>
    </source>
</reference>
<sequence>MAGVNPTWWWNINGIPSPPPLPLHAPPVSFGGLSSSSIFTDHLYVPTASGASASSSPSSSYSWQDFINPELSESCSQLLLKPGTRNPHKDRPYEVSDTHYPFLDSVFLKIKCLLVRNVGVGSGIRGVISYPK</sequence>
<accession>A0AAN7JV61</accession>
<protein>
    <submittedName>
        <fullName evidence="1">Uncharacterized protein</fullName>
    </submittedName>
</protein>